<dbReference type="Proteomes" id="UP001527882">
    <property type="component" value="Unassembled WGS sequence"/>
</dbReference>
<organism evidence="1 2">
    <name type="scientific">Paenibacillus gyeongsangnamensis</name>
    <dbReference type="NCBI Taxonomy" id="3388067"/>
    <lineage>
        <taxon>Bacteria</taxon>
        <taxon>Bacillati</taxon>
        <taxon>Bacillota</taxon>
        <taxon>Bacilli</taxon>
        <taxon>Bacillales</taxon>
        <taxon>Paenibacillaceae</taxon>
        <taxon>Paenibacillus</taxon>
    </lineage>
</organism>
<comment type="caution">
    <text evidence="1">The sequence shown here is derived from an EMBL/GenBank/DDBJ whole genome shotgun (WGS) entry which is preliminary data.</text>
</comment>
<sequence>MNAISPRVKVTIRCKACGEKFVLKGRRERGRIDTGFKQCICNNESEFDIETHDF</sequence>
<reference evidence="1 2" key="1">
    <citation type="submission" date="2022-12" db="EMBL/GenBank/DDBJ databases">
        <title>Draft genome sequence of Paenibacillus sp. dW9.</title>
        <authorList>
            <person name="Choi E.-W."/>
            <person name="Kim D.-U."/>
        </authorList>
    </citation>
    <scope>NUCLEOTIDE SEQUENCE [LARGE SCALE GENOMIC DNA]</scope>
    <source>
        <strain evidence="2">dW9</strain>
    </source>
</reference>
<gene>
    <name evidence="1" type="ORF">O9H85_10875</name>
</gene>
<proteinExistence type="predicted"/>
<accession>A0ABT4Q7R3</accession>
<keyword evidence="2" id="KW-1185">Reference proteome</keyword>
<evidence type="ECO:0000313" key="2">
    <source>
        <dbReference type="Proteomes" id="UP001527882"/>
    </source>
</evidence>
<dbReference type="RefSeq" id="WP_269881372.1">
    <property type="nucleotide sequence ID" value="NZ_JAQAGZ010000006.1"/>
</dbReference>
<evidence type="ECO:0000313" key="1">
    <source>
        <dbReference type="EMBL" id="MCZ8512912.1"/>
    </source>
</evidence>
<name>A0ABT4Q7R3_9BACL</name>
<dbReference type="EMBL" id="JAQAGZ010000006">
    <property type="protein sequence ID" value="MCZ8512912.1"/>
    <property type="molecule type" value="Genomic_DNA"/>
</dbReference>
<protein>
    <submittedName>
        <fullName evidence="1">Uncharacterized protein</fullName>
    </submittedName>
</protein>